<keyword evidence="4" id="KW-0498">Mitosis</keyword>
<keyword evidence="10" id="KW-1185">Reference proteome</keyword>
<keyword evidence="7" id="KW-0131">Cell cycle</keyword>
<dbReference type="InterPro" id="IPR016024">
    <property type="entry name" value="ARM-type_fold"/>
</dbReference>
<feature type="compositionally biased region" description="Low complexity" evidence="8">
    <location>
        <begin position="863"/>
        <end position="873"/>
    </location>
</feature>
<dbReference type="Pfam" id="PF20168">
    <property type="entry name" value="PDS5"/>
    <property type="match status" value="1"/>
</dbReference>
<reference evidence="9 10" key="1">
    <citation type="journal article" date="2024" name="G3 (Bethesda)">
        <title>Genome assembly of Hibiscus sabdariffa L. provides insights into metabolisms of medicinal natural products.</title>
        <authorList>
            <person name="Kim T."/>
        </authorList>
    </citation>
    <scope>NUCLEOTIDE SEQUENCE [LARGE SCALE GENOMIC DNA]</scope>
    <source>
        <strain evidence="9">TK-2024</strain>
        <tissue evidence="9">Old leaves</tissue>
    </source>
</reference>
<feature type="compositionally biased region" description="Low complexity" evidence="8">
    <location>
        <begin position="999"/>
        <end position="1016"/>
    </location>
</feature>
<evidence type="ECO:0000256" key="4">
    <source>
        <dbReference type="ARBA" id="ARBA00022776"/>
    </source>
</evidence>
<evidence type="ECO:0000256" key="5">
    <source>
        <dbReference type="ARBA" id="ARBA00023204"/>
    </source>
</evidence>
<keyword evidence="3" id="KW-0227">DNA damage</keyword>
<keyword evidence="5" id="KW-0234">DNA repair</keyword>
<evidence type="ECO:0000256" key="1">
    <source>
        <dbReference type="ARBA" id="ARBA00004123"/>
    </source>
</evidence>
<evidence type="ECO:0000256" key="3">
    <source>
        <dbReference type="ARBA" id="ARBA00022763"/>
    </source>
</evidence>
<feature type="compositionally biased region" description="Basic and acidic residues" evidence="8">
    <location>
        <begin position="718"/>
        <end position="740"/>
    </location>
</feature>
<protein>
    <submittedName>
        <fullName evidence="9">Uncharacterized protein</fullName>
    </submittedName>
</protein>
<feature type="compositionally biased region" description="Basic and acidic residues" evidence="8">
    <location>
        <begin position="401"/>
        <end position="416"/>
    </location>
</feature>
<feature type="compositionally biased region" description="Basic and acidic residues" evidence="8">
    <location>
        <begin position="527"/>
        <end position="554"/>
    </location>
</feature>
<dbReference type="SUPFAM" id="SSF48371">
    <property type="entry name" value="ARM repeat"/>
    <property type="match status" value="1"/>
</dbReference>
<feature type="compositionally biased region" description="Basic and acidic residues" evidence="8">
    <location>
        <begin position="603"/>
        <end position="619"/>
    </location>
</feature>
<name>A0ABR2SQB3_9ROSI</name>
<feature type="compositionally biased region" description="Polar residues" evidence="8">
    <location>
        <begin position="349"/>
        <end position="370"/>
    </location>
</feature>
<dbReference type="CDD" id="cd20404">
    <property type="entry name" value="Tudor_Agenet_AtEML-like"/>
    <property type="match status" value="1"/>
</dbReference>
<dbReference type="InterPro" id="IPR039776">
    <property type="entry name" value="Pds5"/>
</dbReference>
<proteinExistence type="predicted"/>
<sequence length="1083" mass="117133">MRNKEETLLVTLSLSSPEETKNPNFISTKHPFLCSWICLVFGMASSDKELELVLMEAGNKLLEPPSSVDELITLLDQVESFLSRVEQSPCQSMQDALSPSLKALVAEQLFRHPDDDVKVAVAACISEITRITAPDAPYVDDQMREVFQLIVSSFENLSDRSSRSYMKRTSILETVSKVRSCVVMLDLECDALIIEMFQHFLNAIRDHHADTVFTSMTTIMNLVFEESEDISMELLSPILARVKRDNEEVLPIARRLAESVLETCASKLKPYLTQAVENSGIPFEDYSGVVAYICQMAPNDVVQNDTATEKRVDVECKAVEAPLDNAVQEDKEIAKESVLTEQADHANEKSPTSVVSNGIVQTDENNSLPDSKSLKKQEDDHPADKSENVDASTVAEPDGLEGEKVVISDSKLEQGTKGKGGKSHSKSPSVDVAVSMENKRATNVEPSLTKTTDDESNDVASPAPGGTVHDESHSKKAAQLKKKDGLCKEITPSVDNVSKKSSELKSDVEAKTNKRSGKKVASVVPKKNSETEKESGTAIDSEEKPPKQLSKKLDSSSNNADGSSSRKLEDKKTRARGKLILPEKDRTKISTSDDDEEMVGSPKEVKQNKHNSLMDETPKTRSKRKRTQRKEKGSDTLEYDESLVGLRVKVWWPMDSVFYDGVIQSFDRIRRKHKVLYDDGDIEILNLKREKWEVIEYEFGQDEVVAADHPSPDGSSEMSEKKEEKAAEQPSKKAKTDGSPKRVGGASSGKSKGAASKSGGKIKDGKVGGSKSAGKSDNVPKAKDHTPKSGSGPVDIASKVSSNSKSLASVDTPKPTKPIADDNVTKAKDLTPESGSRPVEVASKVGGKSKNEGSVDTPKSAKPKGAASKVSSKSKNEGSVDTPKSTKPKGDDKPEGAVSKVGGKSKNEDSVDTPKSTKPKGDDKPEGAASKVSSKSNNADSVDTPKSTKPKDAASKVSNKSKNEDSVDTPKDDDYVPPEATTKPKQGISKTAKSKQETPKVSSNSKGKPPKSGGKSDANGDGTSKSDSTKVKESESMKENSTDPAEAMVTFERKKRLFKGQGSDSKSVKKRRAESKATSTADS</sequence>
<feature type="compositionally biased region" description="Basic and acidic residues" evidence="8">
    <location>
        <begin position="778"/>
        <end position="787"/>
    </location>
</feature>
<keyword evidence="2" id="KW-0132">Cell division</keyword>
<feature type="compositionally biased region" description="Basic residues" evidence="8">
    <location>
        <begin position="620"/>
        <end position="629"/>
    </location>
</feature>
<feature type="compositionally biased region" description="Basic and acidic residues" evidence="8">
    <location>
        <begin position="961"/>
        <end position="974"/>
    </location>
</feature>
<keyword evidence="6" id="KW-0539">Nucleus</keyword>
<dbReference type="Proteomes" id="UP001396334">
    <property type="component" value="Unassembled WGS sequence"/>
</dbReference>
<feature type="compositionally biased region" description="Basic and acidic residues" evidence="8">
    <location>
        <begin position="1027"/>
        <end position="1041"/>
    </location>
</feature>
<dbReference type="EMBL" id="JBBPBN010000012">
    <property type="protein sequence ID" value="KAK9027169.1"/>
    <property type="molecule type" value="Genomic_DNA"/>
</dbReference>
<feature type="region of interest" description="Disordered" evidence="8">
    <location>
        <begin position="701"/>
        <end position="1083"/>
    </location>
</feature>
<dbReference type="PANTHER" id="PTHR12663:SF3">
    <property type="entry name" value="SISTER CHROMATID COHESION PROTEIN PDS5 HOMOLOG C"/>
    <property type="match status" value="1"/>
</dbReference>
<evidence type="ECO:0000256" key="6">
    <source>
        <dbReference type="ARBA" id="ARBA00023242"/>
    </source>
</evidence>
<feature type="compositionally biased region" description="Basic and acidic residues" evidence="8">
    <location>
        <begin position="372"/>
        <end position="388"/>
    </location>
</feature>
<evidence type="ECO:0000256" key="7">
    <source>
        <dbReference type="ARBA" id="ARBA00023306"/>
    </source>
</evidence>
<feature type="compositionally biased region" description="Basic and acidic residues" evidence="8">
    <location>
        <begin position="819"/>
        <end position="831"/>
    </location>
</feature>
<dbReference type="SUPFAM" id="SSF63748">
    <property type="entry name" value="Tudor/PWWP/MBT"/>
    <property type="match status" value="1"/>
</dbReference>
<evidence type="ECO:0000256" key="8">
    <source>
        <dbReference type="SAM" id="MobiDB-lite"/>
    </source>
</evidence>
<evidence type="ECO:0000313" key="10">
    <source>
        <dbReference type="Proteomes" id="UP001396334"/>
    </source>
</evidence>
<evidence type="ECO:0000256" key="2">
    <source>
        <dbReference type="ARBA" id="ARBA00022618"/>
    </source>
</evidence>
<evidence type="ECO:0000313" key="9">
    <source>
        <dbReference type="EMBL" id="KAK9027169.1"/>
    </source>
</evidence>
<feature type="compositionally biased region" description="Low complexity" evidence="8">
    <location>
        <begin position="929"/>
        <end position="942"/>
    </location>
</feature>
<accession>A0ABR2SQB3</accession>
<comment type="caution">
    <text evidence="9">The sequence shown here is derived from an EMBL/GenBank/DDBJ whole genome shotgun (WGS) entry which is preliminary data.</text>
</comment>
<feature type="region of interest" description="Disordered" evidence="8">
    <location>
        <begin position="340"/>
        <end position="638"/>
    </location>
</feature>
<dbReference type="Gene3D" id="2.30.30.140">
    <property type="match status" value="1"/>
</dbReference>
<organism evidence="9 10">
    <name type="scientific">Hibiscus sabdariffa</name>
    <name type="common">roselle</name>
    <dbReference type="NCBI Taxonomy" id="183260"/>
    <lineage>
        <taxon>Eukaryota</taxon>
        <taxon>Viridiplantae</taxon>
        <taxon>Streptophyta</taxon>
        <taxon>Embryophyta</taxon>
        <taxon>Tracheophyta</taxon>
        <taxon>Spermatophyta</taxon>
        <taxon>Magnoliopsida</taxon>
        <taxon>eudicotyledons</taxon>
        <taxon>Gunneridae</taxon>
        <taxon>Pentapetalae</taxon>
        <taxon>rosids</taxon>
        <taxon>malvids</taxon>
        <taxon>Malvales</taxon>
        <taxon>Malvaceae</taxon>
        <taxon>Malvoideae</taxon>
        <taxon>Hibiscus</taxon>
    </lineage>
</organism>
<dbReference type="PANTHER" id="PTHR12663">
    <property type="entry name" value="ANDROGEN INDUCED INHIBITOR OF PROLIFERATION AS3 / PDS5-RELATED"/>
    <property type="match status" value="1"/>
</dbReference>
<gene>
    <name evidence="9" type="ORF">V6N11_067012</name>
</gene>
<comment type="subcellular location">
    <subcellularLocation>
        <location evidence="1">Nucleus</location>
    </subcellularLocation>
</comment>
<feature type="compositionally biased region" description="Basic and acidic residues" evidence="8">
    <location>
        <begin position="497"/>
        <end position="512"/>
    </location>
</feature>
<feature type="compositionally biased region" description="Low complexity" evidence="8">
    <location>
        <begin position="797"/>
        <end position="810"/>
    </location>
</feature>
<feature type="compositionally biased region" description="Low complexity" evidence="8">
    <location>
        <begin position="744"/>
        <end position="759"/>
    </location>
</feature>